<name>A0A1P8WR84_9PLAN</name>
<organism evidence="1 2">
    <name type="scientific">Fuerstiella marisgermanici</name>
    <dbReference type="NCBI Taxonomy" id="1891926"/>
    <lineage>
        <taxon>Bacteria</taxon>
        <taxon>Pseudomonadati</taxon>
        <taxon>Planctomycetota</taxon>
        <taxon>Planctomycetia</taxon>
        <taxon>Planctomycetales</taxon>
        <taxon>Planctomycetaceae</taxon>
        <taxon>Fuerstiella</taxon>
    </lineage>
</organism>
<evidence type="ECO:0000313" key="1">
    <source>
        <dbReference type="EMBL" id="APZ96571.1"/>
    </source>
</evidence>
<dbReference type="AlphaFoldDB" id="A0A1P8WR84"/>
<reference evidence="1 2" key="1">
    <citation type="journal article" date="2016" name="Front. Microbiol.">
        <title>Fuerstia marisgermanicae gen. nov., sp. nov., an Unusual Member of the Phylum Planctomycetes from the German Wadden Sea.</title>
        <authorList>
            <person name="Kohn T."/>
            <person name="Heuer A."/>
            <person name="Jogler M."/>
            <person name="Vollmers J."/>
            <person name="Boedeker C."/>
            <person name="Bunk B."/>
            <person name="Rast P."/>
            <person name="Borchert D."/>
            <person name="Glockner I."/>
            <person name="Freese H.M."/>
            <person name="Klenk H.P."/>
            <person name="Overmann J."/>
            <person name="Kaster A.K."/>
            <person name="Rohde M."/>
            <person name="Wiegand S."/>
            <person name="Jogler C."/>
        </authorList>
    </citation>
    <scope>NUCLEOTIDE SEQUENCE [LARGE SCALE GENOMIC DNA]</scope>
    <source>
        <strain evidence="1 2">NH11</strain>
    </source>
</reference>
<proteinExistence type="predicted"/>
<dbReference type="EMBL" id="CP017641">
    <property type="protein sequence ID" value="APZ96571.1"/>
    <property type="molecule type" value="Genomic_DNA"/>
</dbReference>
<dbReference type="KEGG" id="fmr:Fuma_06241"/>
<gene>
    <name evidence="1" type="ORF">Fuma_06241</name>
</gene>
<dbReference type="Proteomes" id="UP000187735">
    <property type="component" value="Chromosome"/>
</dbReference>
<dbReference type="STRING" id="1891926.Fuma_06241"/>
<protein>
    <submittedName>
        <fullName evidence="1">Uncharacterized protein</fullName>
    </submittedName>
</protein>
<evidence type="ECO:0000313" key="2">
    <source>
        <dbReference type="Proteomes" id="UP000187735"/>
    </source>
</evidence>
<keyword evidence="2" id="KW-1185">Reference proteome</keyword>
<accession>A0A1P8WR84</accession>
<dbReference type="RefSeq" id="WP_077027573.1">
    <property type="nucleotide sequence ID" value="NZ_CP017641.1"/>
</dbReference>
<sequence length="159" mass="18190">MSEDGSESSPKKESDPRKALARDLWERLAKSRPGPDNKDLIYLSRFVPLLSSAAVKTLLGRKLDLEELKELIQHVPKAREAATKIAIKQHSDEITEEDLRFFFTQTKSAEIGKYLLKKHPNDANLGLVERTLDDLKPVVAKMRQQEPTKTIMREIDRKL</sequence>